<keyword evidence="6 7" id="KW-0472">Membrane</keyword>
<comment type="similarity">
    <text evidence="2">Belongs to the DoxX family.</text>
</comment>
<dbReference type="OrthoDB" id="346004at2"/>
<keyword evidence="4 7" id="KW-0812">Transmembrane</keyword>
<evidence type="ECO:0000256" key="3">
    <source>
        <dbReference type="ARBA" id="ARBA00022475"/>
    </source>
</evidence>
<feature type="transmembrane region" description="Helical" evidence="7">
    <location>
        <begin position="118"/>
        <end position="139"/>
    </location>
</feature>
<reference evidence="8 9" key="1">
    <citation type="submission" date="2019-05" db="EMBL/GenBank/DDBJ databases">
        <title>Nakamurella sp. N5BH11, whole genome shotgun sequence.</title>
        <authorList>
            <person name="Tuo L."/>
        </authorList>
    </citation>
    <scope>NUCLEOTIDE SEQUENCE [LARGE SCALE GENOMIC DNA]</scope>
    <source>
        <strain evidence="8 9">N5BH11</strain>
    </source>
</reference>
<comment type="caution">
    <text evidence="8">The sequence shown here is derived from an EMBL/GenBank/DDBJ whole genome shotgun (WGS) entry which is preliminary data.</text>
</comment>
<keyword evidence="5 7" id="KW-1133">Transmembrane helix</keyword>
<dbReference type="GO" id="GO:0005886">
    <property type="term" value="C:plasma membrane"/>
    <property type="evidence" value="ECO:0007669"/>
    <property type="project" value="UniProtKB-SubCell"/>
</dbReference>
<keyword evidence="3" id="KW-1003">Cell membrane</keyword>
<dbReference type="InterPro" id="IPR032808">
    <property type="entry name" value="DoxX"/>
</dbReference>
<feature type="transmembrane region" description="Helical" evidence="7">
    <location>
        <begin position="87"/>
        <end position="106"/>
    </location>
</feature>
<evidence type="ECO:0000256" key="5">
    <source>
        <dbReference type="ARBA" id="ARBA00022989"/>
    </source>
</evidence>
<gene>
    <name evidence="8" type="ORF">FDO65_21920</name>
</gene>
<evidence type="ECO:0000256" key="7">
    <source>
        <dbReference type="SAM" id="Phobius"/>
    </source>
</evidence>
<protein>
    <submittedName>
        <fullName evidence="8">DoxX family protein</fullName>
    </submittedName>
</protein>
<evidence type="ECO:0000256" key="4">
    <source>
        <dbReference type="ARBA" id="ARBA00022692"/>
    </source>
</evidence>
<sequence>MATATSVLFGPRTTTTVQDVVLLVGRVALGIVLIAHGAQKLFTNGIAGVTDGFTQMGIPAPGISAWFAALVEFGGGIALIAGILVPLVGVLVAVDMAGALIFVHAANGVFVSDGGYELVLVIGALGLVLAGTGAGAFSLDRALRGSGRR</sequence>
<dbReference type="RefSeq" id="WP_137451894.1">
    <property type="nucleotide sequence ID" value="NZ_SZZH01000011.1"/>
</dbReference>
<dbReference type="Proteomes" id="UP000306985">
    <property type="component" value="Unassembled WGS sequence"/>
</dbReference>
<comment type="subcellular location">
    <subcellularLocation>
        <location evidence="1">Cell membrane</location>
        <topology evidence="1">Multi-pass membrane protein</topology>
    </subcellularLocation>
</comment>
<evidence type="ECO:0000256" key="1">
    <source>
        <dbReference type="ARBA" id="ARBA00004651"/>
    </source>
</evidence>
<proteinExistence type="inferred from homology"/>
<dbReference type="AlphaFoldDB" id="A0A4U6Q7H8"/>
<evidence type="ECO:0000256" key="2">
    <source>
        <dbReference type="ARBA" id="ARBA00006679"/>
    </source>
</evidence>
<feature type="transmembrane region" description="Helical" evidence="7">
    <location>
        <begin position="58"/>
        <end position="80"/>
    </location>
</feature>
<feature type="transmembrane region" description="Helical" evidence="7">
    <location>
        <begin position="20"/>
        <end position="38"/>
    </location>
</feature>
<evidence type="ECO:0000313" key="9">
    <source>
        <dbReference type="Proteomes" id="UP000306985"/>
    </source>
</evidence>
<organism evidence="8 9">
    <name type="scientific">Nakamurella flava</name>
    <dbReference type="NCBI Taxonomy" id="2576308"/>
    <lineage>
        <taxon>Bacteria</taxon>
        <taxon>Bacillati</taxon>
        <taxon>Actinomycetota</taxon>
        <taxon>Actinomycetes</taxon>
        <taxon>Nakamurellales</taxon>
        <taxon>Nakamurellaceae</taxon>
        <taxon>Nakamurella</taxon>
    </lineage>
</organism>
<keyword evidence="9" id="KW-1185">Reference proteome</keyword>
<accession>A0A4U6Q7H8</accession>
<name>A0A4U6Q7H8_9ACTN</name>
<evidence type="ECO:0000313" key="8">
    <source>
        <dbReference type="EMBL" id="TKV55848.1"/>
    </source>
</evidence>
<dbReference type="PANTHER" id="PTHR33452:SF1">
    <property type="entry name" value="INNER MEMBRANE PROTEIN YPHA-RELATED"/>
    <property type="match status" value="1"/>
</dbReference>
<dbReference type="InterPro" id="IPR051907">
    <property type="entry name" value="DoxX-like_oxidoreductase"/>
</dbReference>
<dbReference type="EMBL" id="SZZH01000011">
    <property type="protein sequence ID" value="TKV55848.1"/>
    <property type="molecule type" value="Genomic_DNA"/>
</dbReference>
<dbReference type="PANTHER" id="PTHR33452">
    <property type="entry name" value="OXIDOREDUCTASE CATD-RELATED"/>
    <property type="match status" value="1"/>
</dbReference>
<evidence type="ECO:0000256" key="6">
    <source>
        <dbReference type="ARBA" id="ARBA00023136"/>
    </source>
</evidence>
<dbReference type="Pfam" id="PF07681">
    <property type="entry name" value="DoxX"/>
    <property type="match status" value="1"/>
</dbReference>